<evidence type="ECO:0000256" key="1">
    <source>
        <dbReference type="ARBA" id="ARBA00022679"/>
    </source>
</evidence>
<dbReference type="PANTHER" id="PTHR11364:SF27">
    <property type="entry name" value="SULFURTRANSFERASE"/>
    <property type="match status" value="1"/>
</dbReference>
<evidence type="ECO:0000259" key="4">
    <source>
        <dbReference type="PROSITE" id="PS50206"/>
    </source>
</evidence>
<accession>A0A2A2JXM1</accession>
<keyword evidence="2" id="KW-0677">Repeat</keyword>
<dbReference type="GO" id="GO:0004792">
    <property type="term" value="F:thiosulfate-cyanide sulfurtransferase activity"/>
    <property type="evidence" value="ECO:0007669"/>
    <property type="project" value="TreeGrafter"/>
</dbReference>
<keyword evidence="6" id="KW-1185">Reference proteome</keyword>
<dbReference type="OrthoDB" id="270167at2759"/>
<dbReference type="PANTHER" id="PTHR11364">
    <property type="entry name" value="THIOSULFATE SULFERTANSFERASE"/>
    <property type="match status" value="1"/>
</dbReference>
<keyword evidence="1" id="KW-0808">Transferase</keyword>
<dbReference type="AlphaFoldDB" id="A0A2A2JXM1"/>
<dbReference type="GO" id="GO:0005739">
    <property type="term" value="C:mitochondrion"/>
    <property type="evidence" value="ECO:0007669"/>
    <property type="project" value="TreeGrafter"/>
</dbReference>
<evidence type="ECO:0000313" key="5">
    <source>
        <dbReference type="EMBL" id="PAV66467.1"/>
    </source>
</evidence>
<dbReference type="SMART" id="SM00450">
    <property type="entry name" value="RHOD"/>
    <property type="match status" value="2"/>
</dbReference>
<feature type="signal peptide" evidence="3">
    <location>
        <begin position="1"/>
        <end position="24"/>
    </location>
</feature>
<evidence type="ECO:0000256" key="3">
    <source>
        <dbReference type="SAM" id="SignalP"/>
    </source>
</evidence>
<feature type="domain" description="Rhodanese" evidence="4">
    <location>
        <begin position="102"/>
        <end position="240"/>
    </location>
</feature>
<dbReference type="CDD" id="cd01448">
    <property type="entry name" value="TST_Repeat_1"/>
    <property type="match status" value="1"/>
</dbReference>
<reference evidence="5 6" key="1">
    <citation type="journal article" date="2017" name="Curr. Biol.">
        <title>Genome architecture and evolution of a unichromosomal asexual nematode.</title>
        <authorList>
            <person name="Fradin H."/>
            <person name="Zegar C."/>
            <person name="Gutwein M."/>
            <person name="Lucas J."/>
            <person name="Kovtun M."/>
            <person name="Corcoran D."/>
            <person name="Baugh L.R."/>
            <person name="Kiontke K."/>
            <person name="Gunsalus K."/>
            <person name="Fitch D.H."/>
            <person name="Piano F."/>
        </authorList>
    </citation>
    <scope>NUCLEOTIDE SEQUENCE [LARGE SCALE GENOMIC DNA]</scope>
    <source>
        <strain evidence="5">PF1309</strain>
    </source>
</reference>
<dbReference type="SUPFAM" id="SSF52821">
    <property type="entry name" value="Rhodanese/Cell cycle control phosphatase"/>
    <property type="match status" value="2"/>
</dbReference>
<dbReference type="Proteomes" id="UP000218231">
    <property type="component" value="Unassembled WGS sequence"/>
</dbReference>
<dbReference type="InterPro" id="IPR045078">
    <property type="entry name" value="TST/MPST-like"/>
</dbReference>
<protein>
    <recommendedName>
        <fullName evidence="4">Rhodanese domain-containing protein</fullName>
    </recommendedName>
</protein>
<evidence type="ECO:0000256" key="2">
    <source>
        <dbReference type="ARBA" id="ARBA00022737"/>
    </source>
</evidence>
<dbReference type="STRING" id="2018661.A0A2A2JXM1"/>
<dbReference type="Pfam" id="PF00581">
    <property type="entry name" value="Rhodanese"/>
    <property type="match status" value="2"/>
</dbReference>
<sequence>MSLQTWLVSLFLLICVILCWSVSAQAFAPYPYDSYYSGARFRRGPLMGFDGEDTQLQQLMQNLKPRPTLLIRIASSLGCIAHIHMATAGEIVEVNWLAEHINDPHVKVLDATYEVKPKPNWEEFKNTSYGKFDELIKTHVNPNYTAEHIPNAVHFNLDVAYFPGQYERFSFYSPELFEQYVQKLGINKDDKLIVYSRGPAAGMLFAARVWWTFKVYGHRNIEVLNGGFNAWKSSGHPTESGDKSATQGNWKAGPIDKSLYANFDDLTNDPRGGNLFENKMSAINMLDARPGGQFNGSEPLGFPAPKATGSHIAGAKNVPLPNVVGETGVKDKSALEEALKKAGFDASKSTVTMCNSGVQASMLALGLARLGIKARVYNGSMSELALRASEYINSK</sequence>
<dbReference type="EMBL" id="LIAE01010091">
    <property type="protein sequence ID" value="PAV66467.1"/>
    <property type="molecule type" value="Genomic_DNA"/>
</dbReference>
<comment type="caution">
    <text evidence="5">The sequence shown here is derived from an EMBL/GenBank/DDBJ whole genome shotgun (WGS) entry which is preliminary data.</text>
</comment>
<name>A0A2A2JXM1_9BILA</name>
<keyword evidence="3" id="KW-0732">Signal</keyword>
<evidence type="ECO:0000313" key="6">
    <source>
        <dbReference type="Proteomes" id="UP000218231"/>
    </source>
</evidence>
<dbReference type="InterPro" id="IPR001763">
    <property type="entry name" value="Rhodanese-like_dom"/>
</dbReference>
<dbReference type="PROSITE" id="PS50206">
    <property type="entry name" value="RHODANESE_3"/>
    <property type="match status" value="2"/>
</dbReference>
<gene>
    <name evidence="5" type="ORF">WR25_22505</name>
</gene>
<dbReference type="Gene3D" id="3.40.250.10">
    <property type="entry name" value="Rhodanese-like domain"/>
    <property type="match status" value="2"/>
</dbReference>
<feature type="chain" id="PRO_5011974184" description="Rhodanese domain-containing protein" evidence="3">
    <location>
        <begin position="25"/>
        <end position="395"/>
    </location>
</feature>
<feature type="domain" description="Rhodanese" evidence="4">
    <location>
        <begin position="279"/>
        <end position="393"/>
    </location>
</feature>
<dbReference type="InterPro" id="IPR036873">
    <property type="entry name" value="Rhodanese-like_dom_sf"/>
</dbReference>
<proteinExistence type="predicted"/>
<organism evidence="5 6">
    <name type="scientific">Diploscapter pachys</name>
    <dbReference type="NCBI Taxonomy" id="2018661"/>
    <lineage>
        <taxon>Eukaryota</taxon>
        <taxon>Metazoa</taxon>
        <taxon>Ecdysozoa</taxon>
        <taxon>Nematoda</taxon>
        <taxon>Chromadorea</taxon>
        <taxon>Rhabditida</taxon>
        <taxon>Rhabditina</taxon>
        <taxon>Rhabditomorpha</taxon>
        <taxon>Rhabditoidea</taxon>
        <taxon>Rhabditidae</taxon>
        <taxon>Diploscapter</taxon>
    </lineage>
</organism>